<reference evidence="5 6" key="1">
    <citation type="submission" date="2024-07" db="EMBL/GenBank/DDBJ databases">
        <title>Genomic Encyclopedia of Type Strains, Phase V (KMG-V): Genome sequencing to study the core and pangenomes of soil and plant-associated prokaryotes.</title>
        <authorList>
            <person name="Whitman W."/>
        </authorList>
    </citation>
    <scope>NUCLEOTIDE SEQUENCE [LARGE SCALE GENOMIC DNA]</scope>
    <source>
        <strain evidence="5 6">USDA 415</strain>
    </source>
</reference>
<dbReference type="Pfam" id="PF00004">
    <property type="entry name" value="AAA"/>
    <property type="match status" value="1"/>
</dbReference>
<evidence type="ECO:0000256" key="3">
    <source>
        <dbReference type="ARBA" id="ARBA00022840"/>
    </source>
</evidence>
<keyword evidence="3" id="KW-0067">ATP-binding</keyword>
<dbReference type="SUPFAM" id="SSF52540">
    <property type="entry name" value="P-loop containing nucleoside triphosphate hydrolases"/>
    <property type="match status" value="1"/>
</dbReference>
<evidence type="ECO:0000256" key="2">
    <source>
        <dbReference type="ARBA" id="ARBA00022741"/>
    </source>
</evidence>
<dbReference type="InterPro" id="IPR003593">
    <property type="entry name" value="AAA+_ATPase"/>
</dbReference>
<protein>
    <recommendedName>
        <fullName evidence="4">AAA+ ATPase domain-containing protein</fullName>
    </recommendedName>
</protein>
<dbReference type="Gene3D" id="3.40.50.300">
    <property type="entry name" value="P-loop containing nucleotide triphosphate hydrolases"/>
    <property type="match status" value="1"/>
</dbReference>
<evidence type="ECO:0000313" key="6">
    <source>
        <dbReference type="Proteomes" id="UP001565471"/>
    </source>
</evidence>
<name>A0ABV4FBI7_BRAEL</name>
<dbReference type="EMBL" id="JBGBZA010000002">
    <property type="protein sequence ID" value="MEY9320419.1"/>
    <property type="molecule type" value="Genomic_DNA"/>
</dbReference>
<dbReference type="Proteomes" id="UP001565471">
    <property type="component" value="Unassembled WGS sequence"/>
</dbReference>
<feature type="domain" description="AAA+ ATPase" evidence="4">
    <location>
        <begin position="505"/>
        <end position="645"/>
    </location>
</feature>
<dbReference type="SMART" id="SM00382">
    <property type="entry name" value="AAA"/>
    <property type="match status" value="1"/>
</dbReference>
<proteinExistence type="inferred from homology"/>
<dbReference type="InterPro" id="IPR003959">
    <property type="entry name" value="ATPase_AAA_core"/>
</dbReference>
<dbReference type="InterPro" id="IPR050221">
    <property type="entry name" value="26S_Proteasome_ATPase"/>
</dbReference>
<sequence>MLDLRTYMSSGFIEDSLIVDDLEQQIRAAARTFDKSFDATEKRWPYELRPSEKYPPGAKRSQTTSSMILSSIIGMREQWGKMPWRRASSGIVYFFDFPFPDGTADELKTSFTDARVFQTVETLIKAWSANASHITDSTTFGRDDPMSLGWSLDLVRWAVHHGMVKRTDVDPLLARIVRCCVERAAKLVGAAGRKNAKDPLQQSLCDTLLPRLKGRKAGDSSYLLARFSAVLSSLADDATLASLLNASDRATIERSTEVLLDRFETRLHDHLSFAEIVDSRFDPTELAFCLEGMLLIRPHYVGRTVFNRVMQVLRSVQDKGASWRAETPMLYRDNGDVLFTVSVEAVNAMLASFALFDRRWSQHDSVGSEYMDLIKRYWRWLKARKAIVQIGSDHLEGWHSEHVNDPNLVHLWETSQVAEFLVNFRDQLKRHAARTSLKLAACSYRLPTKPEAIEVKLPANATPKERWDTAREALEPVTCLGERYEVYRSIGTRFIEPRLQQDGDPAYSMLLYGPPGTGKTTVASSLSWALDYPLVTVTVSDFLADGQVAIEARAKDLFRMLQAQPRMVILFDEIDQFMLDRDSEYFRDQETVFQFLTPGMLTKLADLRASKSVLFVVATNYAERIDAAIKRQGRIDQHLLLLPADKERRRKFAVRLWKSGTIDVDAAAANSAFLSHGDLKSISKRAAGADAIKELAAAVPAATPDTYMVRFQKKDGSPIADDGRVPVVEYAAMVALEVDAAGKTKGSAAWEGDIKDRAIDRFEKKPPPTRIEEALTNFIQSTR</sequence>
<evidence type="ECO:0000313" key="5">
    <source>
        <dbReference type="EMBL" id="MEY9320419.1"/>
    </source>
</evidence>
<dbReference type="InterPro" id="IPR027417">
    <property type="entry name" value="P-loop_NTPase"/>
</dbReference>
<gene>
    <name evidence="5" type="ORF">ABIF29_007218</name>
</gene>
<comment type="caution">
    <text evidence="5">The sequence shown here is derived from an EMBL/GenBank/DDBJ whole genome shotgun (WGS) entry which is preliminary data.</text>
</comment>
<evidence type="ECO:0000256" key="1">
    <source>
        <dbReference type="ARBA" id="ARBA00006914"/>
    </source>
</evidence>
<keyword evidence="2" id="KW-0547">Nucleotide-binding</keyword>
<comment type="similarity">
    <text evidence="1">Belongs to the AAA ATPase family.</text>
</comment>
<dbReference type="RefSeq" id="WP_253576784.1">
    <property type="nucleotide sequence ID" value="NZ_CP126026.1"/>
</dbReference>
<keyword evidence="6" id="KW-1185">Reference proteome</keyword>
<dbReference type="CDD" id="cd19481">
    <property type="entry name" value="RecA-like_protease"/>
    <property type="match status" value="1"/>
</dbReference>
<organism evidence="5 6">
    <name type="scientific">Bradyrhizobium elkanii</name>
    <dbReference type="NCBI Taxonomy" id="29448"/>
    <lineage>
        <taxon>Bacteria</taxon>
        <taxon>Pseudomonadati</taxon>
        <taxon>Pseudomonadota</taxon>
        <taxon>Alphaproteobacteria</taxon>
        <taxon>Hyphomicrobiales</taxon>
        <taxon>Nitrobacteraceae</taxon>
        <taxon>Bradyrhizobium</taxon>
    </lineage>
</organism>
<dbReference type="PANTHER" id="PTHR23073">
    <property type="entry name" value="26S PROTEASOME REGULATORY SUBUNIT"/>
    <property type="match status" value="1"/>
</dbReference>
<accession>A0ABV4FBI7</accession>
<evidence type="ECO:0000259" key="4">
    <source>
        <dbReference type="SMART" id="SM00382"/>
    </source>
</evidence>